<dbReference type="OrthoDB" id="9770698at2"/>
<reference evidence="2 3" key="1">
    <citation type="journal article" date="2009" name="Stand. Genomic Sci.">
        <title>Complete genome sequence of Pedobacter heparinus type strain (HIM 762-3).</title>
        <authorList>
            <person name="Han C."/>
            <person name="Spring S."/>
            <person name="Lapidus A."/>
            <person name="Del Rio T.G."/>
            <person name="Tice H."/>
            <person name="Copeland A."/>
            <person name="Cheng J.F."/>
            <person name="Lucas S."/>
            <person name="Chen F."/>
            <person name="Nolan M."/>
            <person name="Bruce D."/>
            <person name="Goodwin L."/>
            <person name="Pitluck S."/>
            <person name="Ivanova N."/>
            <person name="Mavromatis K."/>
            <person name="Mikhailova N."/>
            <person name="Pati A."/>
            <person name="Chen A."/>
            <person name="Palaniappan K."/>
            <person name="Land M."/>
            <person name="Hauser L."/>
            <person name="Chang Y.J."/>
            <person name="Jeffries C.C."/>
            <person name="Saunders E."/>
            <person name="Chertkov O."/>
            <person name="Brettin T."/>
            <person name="Goker M."/>
            <person name="Rohde M."/>
            <person name="Bristow J."/>
            <person name="Eisen J.A."/>
            <person name="Markowitz V."/>
            <person name="Hugenholtz P."/>
            <person name="Kyrpides N.C."/>
            <person name="Klenk H.P."/>
            <person name="Detter J.C."/>
        </authorList>
    </citation>
    <scope>NUCLEOTIDE SEQUENCE [LARGE SCALE GENOMIC DNA]</scope>
    <source>
        <strain evidence="3">ATCC 13125 / DSM 2366 / CIP 104194 / JCM 7457 / NBRC 12017 / NCIMB 9290 / NRRL B-14731 / HIM 762-3</strain>
    </source>
</reference>
<dbReference type="Gene3D" id="3.20.20.70">
    <property type="entry name" value="Aldolase class I"/>
    <property type="match status" value="1"/>
</dbReference>
<accession>C6XUQ2</accession>
<dbReference type="PANTHER" id="PTHR12128:SF51">
    <property type="entry name" value="BLL4205 PROTEIN"/>
    <property type="match status" value="1"/>
</dbReference>
<evidence type="ECO:0000313" key="3">
    <source>
        <dbReference type="Proteomes" id="UP000000852"/>
    </source>
</evidence>
<evidence type="ECO:0000313" key="2">
    <source>
        <dbReference type="EMBL" id="ACU03902.1"/>
    </source>
</evidence>
<protein>
    <recommendedName>
        <fullName evidence="4">Dihydrodipicolinate synthetase</fullName>
    </recommendedName>
</protein>
<dbReference type="eggNOG" id="COG0329">
    <property type="taxonomic scope" value="Bacteria"/>
</dbReference>
<evidence type="ECO:0008006" key="4">
    <source>
        <dbReference type="Google" id="ProtNLM"/>
    </source>
</evidence>
<dbReference type="EMBL" id="CP001681">
    <property type="protein sequence ID" value="ACU03902.1"/>
    <property type="molecule type" value="Genomic_DNA"/>
</dbReference>
<dbReference type="HOGENOM" id="CLU_794066_0_0_10"/>
<organism evidence="2 3">
    <name type="scientific">Pedobacter heparinus (strain ATCC 13125 / DSM 2366 / CIP 104194 / JCM 7457 / NBRC 12017 / NCIMB 9290 / NRRL B-14731 / HIM 762-3)</name>
    <dbReference type="NCBI Taxonomy" id="485917"/>
    <lineage>
        <taxon>Bacteria</taxon>
        <taxon>Pseudomonadati</taxon>
        <taxon>Bacteroidota</taxon>
        <taxon>Sphingobacteriia</taxon>
        <taxon>Sphingobacteriales</taxon>
        <taxon>Sphingobacteriaceae</taxon>
        <taxon>Pedobacter</taxon>
    </lineage>
</organism>
<keyword evidence="3" id="KW-1185">Reference proteome</keyword>
<dbReference type="STRING" id="485917.Phep_1691"/>
<dbReference type="InterPro" id="IPR002220">
    <property type="entry name" value="DapA-like"/>
</dbReference>
<dbReference type="AlphaFoldDB" id="C6XUQ2"/>
<dbReference type="SUPFAM" id="SSF51569">
    <property type="entry name" value="Aldolase"/>
    <property type="match status" value="1"/>
</dbReference>
<gene>
    <name evidence="2" type="ordered locus">Phep_1691</name>
</gene>
<dbReference type="SMART" id="SM01130">
    <property type="entry name" value="DHDPS"/>
    <property type="match status" value="1"/>
</dbReference>
<sequence>MAQQLKPELKQFLDKGTVIPAHPLALTEERKLDEQGQRLLSRYYMAAGAGGIAVGVHSTQFEIRDPKINLYETVLKLAAEEIEKAALKRPFIKIAGICGPTAQAVAEAKVAVKHSYDMGLLSMGGLQGWTETEILARVEAVAAVMPVFGFYLQPSVGGRIFSYDFWLRFAEIENVEAIKVASFNRYQTLDVVRAVCHSSRREKIALYTGNDDNIVADLLTSYKFEVNGETFEKGFIGGLLGHWAVWTNAAVQLFEEIKACKANGSKGLEALLTKGVQVTDMNAAIFDPSHAFHGCIPGIHEVLRQQGLMKGTWCLNPKEQLSDGQAEEISRVCAAYPKLTDDGFVKKFLGNDQ</sequence>
<dbReference type="Proteomes" id="UP000000852">
    <property type="component" value="Chromosome"/>
</dbReference>
<dbReference type="KEGG" id="phe:Phep_1691"/>
<dbReference type="InterPro" id="IPR013785">
    <property type="entry name" value="Aldolase_TIM"/>
</dbReference>
<dbReference type="PANTHER" id="PTHR12128">
    <property type="entry name" value="DIHYDRODIPICOLINATE SYNTHASE"/>
    <property type="match status" value="1"/>
</dbReference>
<proteinExistence type="predicted"/>
<dbReference type="GO" id="GO:0008840">
    <property type="term" value="F:4-hydroxy-tetrahydrodipicolinate synthase activity"/>
    <property type="evidence" value="ECO:0007669"/>
    <property type="project" value="TreeGrafter"/>
</dbReference>
<name>C6XUQ2_PEDHD</name>
<dbReference type="RefSeq" id="WP_015807516.1">
    <property type="nucleotide sequence ID" value="NC_013061.1"/>
</dbReference>
<evidence type="ECO:0000256" key="1">
    <source>
        <dbReference type="ARBA" id="ARBA00023239"/>
    </source>
</evidence>
<keyword evidence="1" id="KW-0456">Lyase</keyword>